<dbReference type="PANTHER" id="PTHR36930">
    <property type="entry name" value="METAL-SULFUR CLUSTER BIOSYNTHESIS PROTEINS YUAD-RELATED"/>
    <property type="match status" value="1"/>
</dbReference>
<dbReference type="Proteomes" id="UP001460888">
    <property type="component" value="Unassembled WGS sequence"/>
</dbReference>
<protein>
    <submittedName>
        <fullName evidence="2">MOSC domain-containing protein-containing protein</fullName>
    </submittedName>
</protein>
<dbReference type="Gene3D" id="2.40.33.20">
    <property type="entry name" value="PK beta-barrel domain-like"/>
    <property type="match status" value="1"/>
</dbReference>
<proteinExistence type="predicted"/>
<comment type="caution">
    <text evidence="2">The sequence shown here is derived from an EMBL/GenBank/DDBJ whole genome shotgun (WGS) entry which is preliminary data.</text>
</comment>
<dbReference type="Pfam" id="PF03473">
    <property type="entry name" value="MOSC"/>
    <property type="match status" value="1"/>
</dbReference>
<dbReference type="InterPro" id="IPR005302">
    <property type="entry name" value="MoCF_Sase_C"/>
</dbReference>
<dbReference type="PROSITE" id="PS51340">
    <property type="entry name" value="MOSC"/>
    <property type="match status" value="1"/>
</dbReference>
<accession>A0ABV2B3V1</accession>
<sequence length="173" mass="18458">MIAFMDRVAGEKHRPADRPRLAQIFIAGDRGAPMRALERVEAVVGRGLSGDRYAAGRGTFSSRAAVMAGAREVSLVTKEAVIACGQRLGSPIEAAALRRNLVVSNLDLMTLRGRLLQIGDVRLEIVSSCPPCGYLSRLLGQDVRTGLHRIGGMRAAVRTGGTLVAGQEIEIEP</sequence>
<dbReference type="InterPro" id="IPR011037">
    <property type="entry name" value="Pyrv_Knase-like_insert_dom_sf"/>
</dbReference>
<dbReference type="PANTHER" id="PTHR36930:SF1">
    <property type="entry name" value="MOSC DOMAIN-CONTAINING PROTEIN"/>
    <property type="match status" value="1"/>
</dbReference>
<feature type="domain" description="MOSC" evidence="1">
    <location>
        <begin position="35"/>
        <end position="172"/>
    </location>
</feature>
<dbReference type="InterPro" id="IPR052716">
    <property type="entry name" value="MOSC_domain"/>
</dbReference>
<evidence type="ECO:0000313" key="2">
    <source>
        <dbReference type="EMBL" id="MES1930554.1"/>
    </source>
</evidence>
<dbReference type="RefSeq" id="WP_353112863.1">
    <property type="nucleotide sequence ID" value="NZ_APND01000005.1"/>
</dbReference>
<gene>
    <name evidence="2" type="ORF">SADO_14929</name>
</gene>
<dbReference type="EMBL" id="APND01000005">
    <property type="protein sequence ID" value="MES1930554.1"/>
    <property type="molecule type" value="Genomic_DNA"/>
</dbReference>
<organism evidence="2 3">
    <name type="scientific">Salinisphaera dokdonensis CL-ES53</name>
    <dbReference type="NCBI Taxonomy" id="1304272"/>
    <lineage>
        <taxon>Bacteria</taxon>
        <taxon>Pseudomonadati</taxon>
        <taxon>Pseudomonadota</taxon>
        <taxon>Gammaproteobacteria</taxon>
        <taxon>Salinisphaerales</taxon>
        <taxon>Salinisphaeraceae</taxon>
        <taxon>Salinisphaera</taxon>
    </lineage>
</organism>
<dbReference type="SUPFAM" id="SSF50800">
    <property type="entry name" value="PK beta-barrel domain-like"/>
    <property type="match status" value="1"/>
</dbReference>
<keyword evidence="3" id="KW-1185">Reference proteome</keyword>
<name>A0ABV2B3V1_9GAMM</name>
<evidence type="ECO:0000313" key="3">
    <source>
        <dbReference type="Proteomes" id="UP001460888"/>
    </source>
</evidence>
<reference evidence="2 3" key="1">
    <citation type="submission" date="2013-03" db="EMBL/GenBank/DDBJ databases">
        <title>Salinisphaera dokdonensis CL-ES53 Genome Sequencing.</title>
        <authorList>
            <person name="Li C."/>
            <person name="Lai Q."/>
            <person name="Shao Z."/>
        </authorList>
    </citation>
    <scope>NUCLEOTIDE SEQUENCE [LARGE SCALE GENOMIC DNA]</scope>
    <source>
        <strain evidence="2 3">CL-ES53</strain>
    </source>
</reference>
<evidence type="ECO:0000259" key="1">
    <source>
        <dbReference type="PROSITE" id="PS51340"/>
    </source>
</evidence>